<reference evidence="2 3" key="1">
    <citation type="submission" date="2019-03" db="EMBL/GenBank/DDBJ databases">
        <title>Rhodosporidium diobovatum UCD-FST 08-225 genome sequencing, assembly, and annotation.</title>
        <authorList>
            <person name="Fakankun I.U."/>
            <person name="Fristensky B."/>
            <person name="Levin D.B."/>
        </authorList>
    </citation>
    <scope>NUCLEOTIDE SEQUENCE [LARGE SCALE GENOMIC DNA]</scope>
    <source>
        <strain evidence="2 3">UCD-FST 08-225</strain>
    </source>
</reference>
<feature type="compositionally biased region" description="Basic and acidic residues" evidence="1">
    <location>
        <begin position="192"/>
        <end position="202"/>
    </location>
</feature>
<keyword evidence="3" id="KW-1185">Reference proteome</keyword>
<evidence type="ECO:0000313" key="3">
    <source>
        <dbReference type="Proteomes" id="UP000311382"/>
    </source>
</evidence>
<dbReference type="EMBL" id="SOZI01000112">
    <property type="protein sequence ID" value="TNY19013.1"/>
    <property type="molecule type" value="Genomic_DNA"/>
</dbReference>
<gene>
    <name evidence="2" type="ORF">DMC30DRAFT_418312</name>
</gene>
<dbReference type="Proteomes" id="UP000311382">
    <property type="component" value="Unassembled WGS sequence"/>
</dbReference>
<sequence>MSSVPRPRSSSFGDEQAEGDLPVDQLVKTAEQLKNDISVAWDLLTRSPLLEPTALLYQIDVDVLEINEKLQQRRHQLETERKQLHAGVKVSELEQLALLGHLSPDDRKEVAKALAGAEVVESDGHHRLELQLERHDLQRRAVLDHLAQRKRRRARAQEANTLAGPATQRRTARTRAGSLLRNVERPGPTQDSEARALGRSAREGEGGYRRGWLYFQHGY</sequence>
<proteinExistence type="predicted"/>
<protein>
    <submittedName>
        <fullName evidence="2">Uncharacterized protein</fullName>
    </submittedName>
</protein>
<dbReference type="AlphaFoldDB" id="A0A5C5FQD1"/>
<feature type="region of interest" description="Disordered" evidence="1">
    <location>
        <begin position="1"/>
        <end position="21"/>
    </location>
</feature>
<name>A0A5C5FQD1_9BASI</name>
<accession>A0A5C5FQD1</accession>
<evidence type="ECO:0000256" key="1">
    <source>
        <dbReference type="SAM" id="MobiDB-lite"/>
    </source>
</evidence>
<feature type="compositionally biased region" description="Polar residues" evidence="1">
    <location>
        <begin position="1"/>
        <end position="13"/>
    </location>
</feature>
<organism evidence="2 3">
    <name type="scientific">Rhodotorula diobovata</name>
    <dbReference type="NCBI Taxonomy" id="5288"/>
    <lineage>
        <taxon>Eukaryota</taxon>
        <taxon>Fungi</taxon>
        <taxon>Dikarya</taxon>
        <taxon>Basidiomycota</taxon>
        <taxon>Pucciniomycotina</taxon>
        <taxon>Microbotryomycetes</taxon>
        <taxon>Sporidiobolales</taxon>
        <taxon>Sporidiobolaceae</taxon>
        <taxon>Rhodotorula</taxon>
    </lineage>
</organism>
<feature type="region of interest" description="Disordered" evidence="1">
    <location>
        <begin position="149"/>
        <end position="202"/>
    </location>
</feature>
<evidence type="ECO:0000313" key="2">
    <source>
        <dbReference type="EMBL" id="TNY19013.1"/>
    </source>
</evidence>
<comment type="caution">
    <text evidence="2">The sequence shown here is derived from an EMBL/GenBank/DDBJ whole genome shotgun (WGS) entry which is preliminary data.</text>
</comment>